<gene>
    <name evidence="4" type="primary">TDEL0H04300</name>
    <name evidence="4" type="ORF">TDEL_0H04300</name>
</gene>
<dbReference type="KEGG" id="tdl:TDEL_0H04300"/>
<dbReference type="STRING" id="1076872.G9A095"/>
<feature type="domain" description="Mto1-like Mto2p-binding" evidence="3">
    <location>
        <begin position="726"/>
        <end position="772"/>
    </location>
</feature>
<feature type="compositionally biased region" description="Polar residues" evidence="2">
    <location>
        <begin position="1"/>
        <end position="12"/>
    </location>
</feature>
<keyword evidence="5" id="KW-1185">Reference proteome</keyword>
<dbReference type="Proteomes" id="UP000005627">
    <property type="component" value="Chromosome 8"/>
</dbReference>
<name>G9A095_TORDE</name>
<dbReference type="RefSeq" id="XP_003683500.1">
    <property type="nucleotide sequence ID" value="XM_003683452.1"/>
</dbReference>
<sequence length="775" mass="89213">MEDVSSEISGIVTSPRIDGNTLSFNSGPHVEGFSPVGVSPSHNGNFRMNRNGAVDITQRPYVGLQRDIDVLDDEDLTYDSSGLAIPRLRESMTPWRTTESKIKKDPKLHASRAATLVDNQFPTNSRPETRNSLFSLDGAYTVASSTTNDIEHLQKQLTTYKLKVRTLLELIKQLNYGDDEQKNRDSFYGKLLSTLSQSDEVDELRKQLTHVKNNNGIKQKRIDELENDISRLSEQLASTKKEHAETLEYANEYLEHSELLAKNIDEMLTLLLENIDLPHEERDALQKTIQISSSFAMVKINALMTTFSRVLQDLKSSDLKSRDVEVPEHDRNNSTTIDAIANSTGINEIAGSVEAVNEEKNDEFSINESAIDTRLEVVIEGLHQEYDKFFHGIRTKIEKSAELEKLLLSRLSQQDKLLSRIAAASNMDSQQQDSHCQKHDSILSSIDETSKRASLELSKSYKDHIDNLNSLVHALNSTMGEKNAELQQLRTQLKDQESLRKTEQKLKNELKEYKDVCKLKENNWESFANDLEESVRVLQIENDQMSEVVNRLHSELKIKEDEIEEISASLQETQRRVRDISNLHKEDKLEFKNELSEKMREIESLNEERDQIRAFISETEKTSIHRQKYAREFQGFKDHLLLHLEKVFNTLGKILQQTSVDQSKRKLEVIRRMDGLTATKTMQTKLESLYNFIETAQESIVESYTSMVLLEGERRSTEGTSSKEMQLRIEELERKWISERERRKLDITAAESRITRLEAENELLREKLYNSTMRK</sequence>
<evidence type="ECO:0000313" key="4">
    <source>
        <dbReference type="EMBL" id="CCE94289.1"/>
    </source>
</evidence>
<dbReference type="Pfam" id="PF12808">
    <property type="entry name" value="Mto2_bdg"/>
    <property type="match status" value="1"/>
</dbReference>
<accession>G9A095</accession>
<reference evidence="4 5" key="1">
    <citation type="journal article" date="2011" name="Proc. Natl. Acad. Sci. U.S.A.">
        <title>Evolutionary erosion of yeast sex chromosomes by mating-type switching accidents.</title>
        <authorList>
            <person name="Gordon J.L."/>
            <person name="Armisen D."/>
            <person name="Proux-Wera E."/>
            <person name="Oheigeartaigh S.S."/>
            <person name="Byrne K.P."/>
            <person name="Wolfe K.H."/>
        </authorList>
    </citation>
    <scope>NUCLEOTIDE SEQUENCE [LARGE SCALE GENOMIC DNA]</scope>
    <source>
        <strain evidence="5">ATCC 10662 / CBS 1146 / NBRC 0425 / NCYC 2629 / NRRL Y-866</strain>
    </source>
</reference>
<dbReference type="HOGENOM" id="CLU_016740_0_0_1"/>
<keyword evidence="1" id="KW-0175">Coiled coil</keyword>
<protein>
    <recommendedName>
        <fullName evidence="3">Mto1-like Mto2p-binding domain-containing protein</fullName>
    </recommendedName>
</protein>
<dbReference type="eggNOG" id="ENOG502R9Z8">
    <property type="taxonomic scope" value="Eukaryota"/>
</dbReference>
<evidence type="ECO:0000313" key="5">
    <source>
        <dbReference type="Proteomes" id="UP000005627"/>
    </source>
</evidence>
<feature type="coiled-coil region" evidence="1">
    <location>
        <begin position="472"/>
        <end position="622"/>
    </location>
</feature>
<feature type="region of interest" description="Disordered" evidence="2">
    <location>
        <begin position="1"/>
        <end position="20"/>
    </location>
</feature>
<dbReference type="FunCoup" id="G9A095">
    <property type="interactions" value="1516"/>
</dbReference>
<dbReference type="GeneID" id="11501690"/>
<feature type="coiled-coil region" evidence="1">
    <location>
        <begin position="740"/>
        <end position="767"/>
    </location>
</feature>
<dbReference type="AlphaFoldDB" id="G9A095"/>
<organism evidence="4 5">
    <name type="scientific">Torulaspora delbrueckii</name>
    <name type="common">Yeast</name>
    <name type="synonym">Candida colliculosa</name>
    <dbReference type="NCBI Taxonomy" id="4950"/>
    <lineage>
        <taxon>Eukaryota</taxon>
        <taxon>Fungi</taxon>
        <taxon>Dikarya</taxon>
        <taxon>Ascomycota</taxon>
        <taxon>Saccharomycotina</taxon>
        <taxon>Saccharomycetes</taxon>
        <taxon>Saccharomycetales</taxon>
        <taxon>Saccharomycetaceae</taxon>
        <taxon>Torulaspora</taxon>
    </lineage>
</organism>
<evidence type="ECO:0000259" key="3">
    <source>
        <dbReference type="Pfam" id="PF12808"/>
    </source>
</evidence>
<evidence type="ECO:0000256" key="1">
    <source>
        <dbReference type="SAM" id="Coils"/>
    </source>
</evidence>
<dbReference type="InterPro" id="IPR024545">
    <property type="entry name" value="Mto1-like_Mto2p-bd"/>
</dbReference>
<dbReference type="InParanoid" id="G9A095"/>
<feature type="coiled-coil region" evidence="1">
    <location>
        <begin position="208"/>
        <end position="242"/>
    </location>
</feature>
<dbReference type="EMBL" id="HE616749">
    <property type="protein sequence ID" value="CCE94289.1"/>
    <property type="molecule type" value="Genomic_DNA"/>
</dbReference>
<proteinExistence type="predicted"/>
<dbReference type="OrthoDB" id="4052563at2759"/>
<evidence type="ECO:0000256" key="2">
    <source>
        <dbReference type="SAM" id="MobiDB-lite"/>
    </source>
</evidence>